<gene>
    <name evidence="3" type="primary">LOC115890694</name>
</gene>
<feature type="domain" description="Retrotransposon gag" evidence="1">
    <location>
        <begin position="69"/>
        <end position="124"/>
    </location>
</feature>
<dbReference type="Proteomes" id="UP000504635">
    <property type="component" value="Unplaced"/>
</dbReference>
<dbReference type="InterPro" id="IPR005162">
    <property type="entry name" value="Retrotrans_gag_dom"/>
</dbReference>
<dbReference type="AlphaFoldDB" id="A0A6J2YU81"/>
<sequence>MNTNSNTDPLSLDFICKLIPFGFSGDRNELGQFLANCNSANELASQNQKLPLLYFILSRISGTAKEQLTTQSFESWEILRQKLKDLYKERKHYVQLIEELNNCRQNSNESVDDFFQRLEVLYHRTISSAQQSYRNDAELPGKTQTIRELTLNRFIYHSKPEISQMLRYKGFNCIKEAHNAALCEERILNMLKTNKSNQYCKICRNNSHSTNNCCKNYPQSNGNYRVHVNNSNKSNNHNFNHTFNQPSSNSQHNNIKQCKYCKKYGHTIDECRKLQYKNSYNVFNKNKNPNDIQNKNFNRVSNQNQIPNEVSNIRSVTNNQLSLNSHAPLAEKTPLEESIKMLQVFEN</sequence>
<dbReference type="GeneID" id="115890694"/>
<protein>
    <recommendedName>
        <fullName evidence="1">Retrotransposon gag domain-containing protein</fullName>
    </recommendedName>
</protein>
<proteinExistence type="predicted"/>
<dbReference type="Pfam" id="PF03732">
    <property type="entry name" value="Retrotrans_gag"/>
    <property type="match status" value="1"/>
</dbReference>
<evidence type="ECO:0000313" key="3">
    <source>
        <dbReference type="RefSeq" id="XP_030766857.1"/>
    </source>
</evidence>
<reference evidence="3" key="1">
    <citation type="submission" date="2025-08" db="UniProtKB">
        <authorList>
            <consortium name="RefSeq"/>
        </authorList>
    </citation>
    <scope>IDENTIFICATION</scope>
    <source>
        <tissue evidence="3">Gonads</tissue>
    </source>
</reference>
<dbReference type="RefSeq" id="XP_030766857.1">
    <property type="nucleotide sequence ID" value="XM_030910997.1"/>
</dbReference>
<dbReference type="OrthoDB" id="6775742at2759"/>
<evidence type="ECO:0000259" key="1">
    <source>
        <dbReference type="Pfam" id="PF03732"/>
    </source>
</evidence>
<evidence type="ECO:0000313" key="2">
    <source>
        <dbReference type="Proteomes" id="UP000504635"/>
    </source>
</evidence>
<keyword evidence="2" id="KW-1185">Reference proteome</keyword>
<dbReference type="InParanoid" id="A0A6J2YU81"/>
<dbReference type="KEGG" id="soy:115890694"/>
<name>A0A6J2YU81_SITOR</name>
<accession>A0A6J2YU81</accession>
<organism evidence="2 3">
    <name type="scientific">Sitophilus oryzae</name>
    <name type="common">Rice weevil</name>
    <name type="synonym">Curculio oryzae</name>
    <dbReference type="NCBI Taxonomy" id="7048"/>
    <lineage>
        <taxon>Eukaryota</taxon>
        <taxon>Metazoa</taxon>
        <taxon>Ecdysozoa</taxon>
        <taxon>Arthropoda</taxon>
        <taxon>Hexapoda</taxon>
        <taxon>Insecta</taxon>
        <taxon>Pterygota</taxon>
        <taxon>Neoptera</taxon>
        <taxon>Endopterygota</taxon>
        <taxon>Coleoptera</taxon>
        <taxon>Polyphaga</taxon>
        <taxon>Cucujiformia</taxon>
        <taxon>Curculionidae</taxon>
        <taxon>Dryophthorinae</taxon>
        <taxon>Sitophilus</taxon>
    </lineage>
</organism>